<evidence type="ECO:0000313" key="3">
    <source>
        <dbReference type="Proteomes" id="UP000000759"/>
    </source>
</evidence>
<keyword evidence="3" id="KW-1185">Reference proteome</keyword>
<evidence type="ECO:0000313" key="2">
    <source>
        <dbReference type="EMBL" id="EEC50707.1"/>
    </source>
</evidence>
<protein>
    <submittedName>
        <fullName evidence="2">Uncharacterized protein</fullName>
    </submittedName>
</protein>
<dbReference type="eggNOG" id="ENOG502RB8D">
    <property type="taxonomic scope" value="Eukaryota"/>
</dbReference>
<dbReference type="KEGG" id="pti:PHATRDRAFT_43361"/>
<feature type="region of interest" description="Disordered" evidence="1">
    <location>
        <begin position="210"/>
        <end position="248"/>
    </location>
</feature>
<evidence type="ECO:0000256" key="1">
    <source>
        <dbReference type="SAM" id="MobiDB-lite"/>
    </source>
</evidence>
<dbReference type="AlphaFoldDB" id="B7FS02"/>
<name>B7FS02_PHATC</name>
<feature type="region of interest" description="Disordered" evidence="1">
    <location>
        <begin position="387"/>
        <end position="464"/>
    </location>
</feature>
<feature type="region of interest" description="Disordered" evidence="1">
    <location>
        <begin position="1"/>
        <end position="20"/>
    </location>
</feature>
<accession>B7FS02</accession>
<feature type="compositionally biased region" description="Low complexity" evidence="1">
    <location>
        <begin position="223"/>
        <end position="235"/>
    </location>
</feature>
<feature type="compositionally biased region" description="Polar residues" evidence="1">
    <location>
        <begin position="321"/>
        <end position="336"/>
    </location>
</feature>
<reference evidence="3" key="2">
    <citation type="submission" date="2008-08" db="EMBL/GenBank/DDBJ databases">
        <authorList>
            <consortium name="Diatom Consortium"/>
            <person name="Grigoriev I."/>
            <person name="Grimwood J."/>
            <person name="Kuo A."/>
            <person name="Otillar R.P."/>
            <person name="Salamov A."/>
            <person name="Detter J.C."/>
            <person name="Lindquist E."/>
            <person name="Shapiro H."/>
            <person name="Lucas S."/>
            <person name="Glavina del Rio T."/>
            <person name="Pitluck S."/>
            <person name="Rokhsar D."/>
            <person name="Bowler C."/>
        </authorList>
    </citation>
    <scope>GENOME REANNOTATION</scope>
    <source>
        <strain evidence="3">CCAP 1055/1</strain>
    </source>
</reference>
<sequence length="464" mass="51375">MDEHCVRAEQPQSRGNTESKFDMRHNPVYQVDWKNEASGKRMSATKRRVRFRFGFSNRQAISEGCTGSECRGEEHEVLLVWSLTSGKRLVLADGQQVHFSFGKRTDGRFETSWTMSGGHLFKLVAHAAPPLFATPDGFRQFDFGVDGCSFFDMPKIFELGMRNSNSRALVKPSSNRSSYDNYTLPHSPSQTVTSPRSVTFNDHVQTKLIPSKEAQRHAEMDLSSAPASASHSTPPDLMDNTHTLDRTSPSTVVDEFAPAATHVSPAFQSRQIMDAYGTTTVGVLALANESHTHNIPPVTPHLYTPSAPNVYAPSPPATPGTYPNQNQNRHQESLPQPRQLAYHTSPIYNNAGYPQQQLTSYQPTPVIPETPQAPLQILKPTMEPLSMEEMEEREQTLQSDLERQNDSRATQNGREKAPRGTSQIQTGSSRCTRMALGPAAISAADSNPQGQEGTEEGKYAHPRV</sequence>
<reference evidence="2 3" key="1">
    <citation type="journal article" date="2008" name="Nature">
        <title>The Phaeodactylum genome reveals the evolutionary history of diatom genomes.</title>
        <authorList>
            <person name="Bowler C."/>
            <person name="Allen A.E."/>
            <person name="Badger J.H."/>
            <person name="Grimwood J."/>
            <person name="Jabbari K."/>
            <person name="Kuo A."/>
            <person name="Maheswari U."/>
            <person name="Martens C."/>
            <person name="Maumus F."/>
            <person name="Otillar R.P."/>
            <person name="Rayko E."/>
            <person name="Salamov A."/>
            <person name="Vandepoele K."/>
            <person name="Beszteri B."/>
            <person name="Gruber A."/>
            <person name="Heijde M."/>
            <person name="Katinka M."/>
            <person name="Mock T."/>
            <person name="Valentin K."/>
            <person name="Verret F."/>
            <person name="Berges J.A."/>
            <person name="Brownlee C."/>
            <person name="Cadoret J.P."/>
            <person name="Chiovitti A."/>
            <person name="Choi C.J."/>
            <person name="Coesel S."/>
            <person name="De Martino A."/>
            <person name="Detter J.C."/>
            <person name="Durkin C."/>
            <person name="Falciatore A."/>
            <person name="Fournet J."/>
            <person name="Haruta M."/>
            <person name="Huysman M.J."/>
            <person name="Jenkins B.D."/>
            <person name="Jiroutova K."/>
            <person name="Jorgensen R.E."/>
            <person name="Joubert Y."/>
            <person name="Kaplan A."/>
            <person name="Kroger N."/>
            <person name="Kroth P.G."/>
            <person name="La Roche J."/>
            <person name="Lindquist E."/>
            <person name="Lommer M."/>
            <person name="Martin-Jezequel V."/>
            <person name="Lopez P.J."/>
            <person name="Lucas S."/>
            <person name="Mangogna M."/>
            <person name="McGinnis K."/>
            <person name="Medlin L.K."/>
            <person name="Montsant A."/>
            <person name="Oudot-Le Secq M.P."/>
            <person name="Napoli C."/>
            <person name="Obornik M."/>
            <person name="Parker M.S."/>
            <person name="Petit J.L."/>
            <person name="Porcel B.M."/>
            <person name="Poulsen N."/>
            <person name="Robison M."/>
            <person name="Rychlewski L."/>
            <person name="Rynearson T.A."/>
            <person name="Schmutz J."/>
            <person name="Shapiro H."/>
            <person name="Siaut M."/>
            <person name="Stanley M."/>
            <person name="Sussman M.R."/>
            <person name="Taylor A.R."/>
            <person name="Vardi A."/>
            <person name="von Dassow P."/>
            <person name="Vyverman W."/>
            <person name="Willis A."/>
            <person name="Wyrwicz L.S."/>
            <person name="Rokhsar D.S."/>
            <person name="Weissenbach J."/>
            <person name="Armbrust E.V."/>
            <person name="Green B.R."/>
            <person name="Van de Peer Y."/>
            <person name="Grigoriev I.V."/>
        </authorList>
    </citation>
    <scope>NUCLEOTIDE SEQUENCE [LARGE SCALE GENOMIC DNA]</scope>
    <source>
        <strain evidence="2 3">CCAP 1055/1</strain>
    </source>
</reference>
<feature type="region of interest" description="Disordered" evidence="1">
    <location>
        <begin position="306"/>
        <end position="374"/>
    </location>
</feature>
<dbReference type="GeneID" id="7197403"/>
<organism evidence="2 3">
    <name type="scientific">Phaeodactylum tricornutum (strain CCAP 1055/1)</name>
    <dbReference type="NCBI Taxonomy" id="556484"/>
    <lineage>
        <taxon>Eukaryota</taxon>
        <taxon>Sar</taxon>
        <taxon>Stramenopiles</taxon>
        <taxon>Ochrophyta</taxon>
        <taxon>Bacillariophyta</taxon>
        <taxon>Bacillariophyceae</taxon>
        <taxon>Bacillariophycidae</taxon>
        <taxon>Naviculales</taxon>
        <taxon>Phaeodactylaceae</taxon>
        <taxon>Phaeodactylum</taxon>
    </lineage>
</organism>
<dbReference type="PaxDb" id="2850-Phatr43361"/>
<gene>
    <name evidence="2" type="ORF">PHATRDRAFT_43361</name>
</gene>
<feature type="compositionally biased region" description="Polar residues" evidence="1">
    <location>
        <begin position="346"/>
        <end position="363"/>
    </location>
</feature>
<proteinExistence type="predicted"/>
<dbReference type="EMBL" id="CM000606">
    <property type="protein sequence ID" value="EEC50707.1"/>
    <property type="molecule type" value="Genomic_DNA"/>
</dbReference>
<feature type="region of interest" description="Disordered" evidence="1">
    <location>
        <begin position="167"/>
        <end position="197"/>
    </location>
</feature>
<feature type="compositionally biased region" description="Basic and acidic residues" evidence="1">
    <location>
        <begin position="455"/>
        <end position="464"/>
    </location>
</feature>
<dbReference type="OrthoDB" id="48617at2759"/>
<dbReference type="InParanoid" id="B7FS02"/>
<dbReference type="Proteomes" id="UP000000759">
    <property type="component" value="Chromosome 2"/>
</dbReference>
<feature type="compositionally biased region" description="Polar residues" evidence="1">
    <location>
        <begin position="420"/>
        <end position="431"/>
    </location>
</feature>
<dbReference type="RefSeq" id="XP_002177893.1">
    <property type="nucleotide sequence ID" value="XM_002177857.1"/>
</dbReference>